<sequence>MAERLGVSPSTISRALQNHPSIGKKRTAEVHKLAKKLGYYPNSVASNLRRNRTNLIGVIIPRIDRYFQSSAIAGIEEVASKAGYYVIIFQSNNSYEREKENARMLLSSQADGVIACLAMETDNYDHLAVFKDNNVPLVFFDRVCDEIETHKVIIDDFGAAMKATEHLISIGCKRIAHIAGNQKVAIFRDRLRGYQEALRKHQLEQSEKLIYYTEDLSRMEGEQAVAHFLESDAALDGIFCSNDTSAISAIQTITKQGKKVPEDIAVVGFSNTPTSLIVSPALTTIDDHAFEMGQAAARLLIRQIDEKQETVASETITIRNDLVVRESTMKIQSN</sequence>
<evidence type="ECO:0000313" key="5">
    <source>
        <dbReference type="EMBL" id="SFF56216.1"/>
    </source>
</evidence>
<evidence type="ECO:0000256" key="1">
    <source>
        <dbReference type="ARBA" id="ARBA00023015"/>
    </source>
</evidence>
<dbReference type="Gene3D" id="1.10.260.40">
    <property type="entry name" value="lambda repressor-like DNA-binding domains"/>
    <property type="match status" value="1"/>
</dbReference>
<proteinExistence type="predicted"/>
<keyword evidence="2" id="KW-0238">DNA-binding</keyword>
<dbReference type="InterPro" id="IPR010982">
    <property type="entry name" value="Lambda_DNA-bd_dom_sf"/>
</dbReference>
<dbReference type="GO" id="GO:0000976">
    <property type="term" value="F:transcription cis-regulatory region binding"/>
    <property type="evidence" value="ECO:0007669"/>
    <property type="project" value="TreeGrafter"/>
</dbReference>
<dbReference type="SUPFAM" id="SSF47413">
    <property type="entry name" value="lambda repressor-like DNA-binding domains"/>
    <property type="match status" value="1"/>
</dbReference>
<dbReference type="PANTHER" id="PTHR30146">
    <property type="entry name" value="LACI-RELATED TRANSCRIPTIONAL REPRESSOR"/>
    <property type="match status" value="1"/>
</dbReference>
<dbReference type="Pfam" id="PF00356">
    <property type="entry name" value="LacI"/>
    <property type="match status" value="1"/>
</dbReference>
<dbReference type="STRING" id="655355.SAMN05216283_10999"/>
<protein>
    <submittedName>
        <fullName evidence="5">LacI family transcriptional regulator</fullName>
    </submittedName>
</protein>
<feature type="domain" description="HTH lacI-type" evidence="4">
    <location>
        <begin position="1"/>
        <end position="50"/>
    </location>
</feature>
<dbReference type="InterPro" id="IPR001761">
    <property type="entry name" value="Peripla_BP/Lac1_sug-bd_dom"/>
</dbReference>
<dbReference type="Gene3D" id="3.40.50.2300">
    <property type="match status" value="2"/>
</dbReference>
<gene>
    <name evidence="5" type="ORF">SAMN05216283_10999</name>
</gene>
<dbReference type="CDD" id="cd06267">
    <property type="entry name" value="PBP1_LacI_sugar_binding-like"/>
    <property type="match status" value="1"/>
</dbReference>
<dbReference type="InterPro" id="IPR000843">
    <property type="entry name" value="HTH_LacI"/>
</dbReference>
<dbReference type="SUPFAM" id="SSF53822">
    <property type="entry name" value="Periplasmic binding protein-like I"/>
    <property type="match status" value="1"/>
</dbReference>
<reference evidence="5 6" key="1">
    <citation type="submission" date="2016-10" db="EMBL/GenBank/DDBJ databases">
        <authorList>
            <person name="de Groot N.N."/>
        </authorList>
    </citation>
    <scope>NUCLEOTIDE SEQUENCE [LARGE SCALE GENOMIC DNA]</scope>
    <source>
        <strain evidence="5 6">CGMCC 1.9156</strain>
    </source>
</reference>
<accession>A0A1I2JTS9</accession>
<evidence type="ECO:0000313" key="6">
    <source>
        <dbReference type="Proteomes" id="UP000198964"/>
    </source>
</evidence>
<dbReference type="CDD" id="cd01392">
    <property type="entry name" value="HTH_LacI"/>
    <property type="match status" value="1"/>
</dbReference>
<evidence type="ECO:0000256" key="3">
    <source>
        <dbReference type="ARBA" id="ARBA00023163"/>
    </source>
</evidence>
<dbReference type="EMBL" id="FONW01000009">
    <property type="protein sequence ID" value="SFF56216.1"/>
    <property type="molecule type" value="Genomic_DNA"/>
</dbReference>
<dbReference type="AlphaFoldDB" id="A0A1I2JTS9"/>
<keyword evidence="3" id="KW-0804">Transcription</keyword>
<dbReference type="SMART" id="SM00354">
    <property type="entry name" value="HTH_LACI"/>
    <property type="match status" value="1"/>
</dbReference>
<dbReference type="InterPro" id="IPR028082">
    <property type="entry name" value="Peripla_BP_I"/>
</dbReference>
<keyword evidence="1" id="KW-0805">Transcription regulation</keyword>
<organism evidence="5 6">
    <name type="scientific">Sunxiuqinia elliptica</name>
    <dbReference type="NCBI Taxonomy" id="655355"/>
    <lineage>
        <taxon>Bacteria</taxon>
        <taxon>Pseudomonadati</taxon>
        <taxon>Bacteroidota</taxon>
        <taxon>Bacteroidia</taxon>
        <taxon>Marinilabiliales</taxon>
        <taxon>Prolixibacteraceae</taxon>
        <taxon>Sunxiuqinia</taxon>
    </lineage>
</organism>
<keyword evidence="6" id="KW-1185">Reference proteome</keyword>
<dbReference type="Proteomes" id="UP000198964">
    <property type="component" value="Unassembled WGS sequence"/>
</dbReference>
<dbReference type="Pfam" id="PF00532">
    <property type="entry name" value="Peripla_BP_1"/>
    <property type="match status" value="1"/>
</dbReference>
<dbReference type="PANTHER" id="PTHR30146:SF109">
    <property type="entry name" value="HTH-TYPE TRANSCRIPTIONAL REGULATOR GALS"/>
    <property type="match status" value="1"/>
</dbReference>
<evidence type="ECO:0000259" key="4">
    <source>
        <dbReference type="PROSITE" id="PS50932"/>
    </source>
</evidence>
<evidence type="ECO:0000256" key="2">
    <source>
        <dbReference type="ARBA" id="ARBA00023125"/>
    </source>
</evidence>
<name>A0A1I2JTS9_9BACT</name>
<dbReference type="PROSITE" id="PS50932">
    <property type="entry name" value="HTH_LACI_2"/>
    <property type="match status" value="1"/>
</dbReference>
<dbReference type="GO" id="GO:0003700">
    <property type="term" value="F:DNA-binding transcription factor activity"/>
    <property type="evidence" value="ECO:0007669"/>
    <property type="project" value="TreeGrafter"/>
</dbReference>